<dbReference type="GO" id="GO:0006782">
    <property type="term" value="P:protoporphyrinogen IX biosynthetic process"/>
    <property type="evidence" value="ECO:0007669"/>
    <property type="project" value="UniProtKB-UniRule"/>
</dbReference>
<dbReference type="GO" id="GO:0004852">
    <property type="term" value="F:uroporphyrinogen-III synthase activity"/>
    <property type="evidence" value="ECO:0007669"/>
    <property type="project" value="UniProtKB-UniRule"/>
</dbReference>
<dbReference type="InterPro" id="IPR036108">
    <property type="entry name" value="4pyrrol_syn_uPrphyn_synt_sf"/>
</dbReference>
<reference evidence="2 3" key="1">
    <citation type="journal article" date="2021" name="Commun. Biol.">
        <title>The genome of Shorea leprosula (Dipterocarpaceae) highlights the ecological relevance of drought in aseasonal tropical rainforests.</title>
        <authorList>
            <person name="Ng K.K.S."/>
            <person name="Kobayashi M.J."/>
            <person name="Fawcett J.A."/>
            <person name="Hatakeyama M."/>
            <person name="Paape T."/>
            <person name="Ng C.H."/>
            <person name="Ang C.C."/>
            <person name="Tnah L.H."/>
            <person name="Lee C.T."/>
            <person name="Nishiyama T."/>
            <person name="Sese J."/>
            <person name="O'Brien M.J."/>
            <person name="Copetti D."/>
            <person name="Mohd Noor M.I."/>
            <person name="Ong R.C."/>
            <person name="Putra M."/>
            <person name="Sireger I.Z."/>
            <person name="Indrioko S."/>
            <person name="Kosugi Y."/>
            <person name="Izuno A."/>
            <person name="Isagi Y."/>
            <person name="Lee S.L."/>
            <person name="Shimizu K.K."/>
        </authorList>
    </citation>
    <scope>NUCLEOTIDE SEQUENCE [LARGE SCALE GENOMIC DNA]</scope>
    <source>
        <strain evidence="2">214</strain>
    </source>
</reference>
<dbReference type="GO" id="GO:0009507">
    <property type="term" value="C:chloroplast"/>
    <property type="evidence" value="ECO:0007669"/>
    <property type="project" value="TreeGrafter"/>
</dbReference>
<dbReference type="EMBL" id="BPVZ01000086">
    <property type="protein sequence ID" value="GKV30399.1"/>
    <property type="molecule type" value="Genomic_DNA"/>
</dbReference>
<evidence type="ECO:0000313" key="3">
    <source>
        <dbReference type="Proteomes" id="UP001054252"/>
    </source>
</evidence>
<dbReference type="Proteomes" id="UP001054252">
    <property type="component" value="Unassembled WGS sequence"/>
</dbReference>
<proteinExistence type="inferred from homology"/>
<dbReference type="InterPro" id="IPR039793">
    <property type="entry name" value="UROS/Hem4"/>
</dbReference>
<evidence type="ECO:0000256" key="1">
    <source>
        <dbReference type="RuleBase" id="RU366031"/>
    </source>
</evidence>
<dbReference type="GO" id="GO:0006780">
    <property type="term" value="P:uroporphyrinogen III biosynthetic process"/>
    <property type="evidence" value="ECO:0007669"/>
    <property type="project" value="UniProtKB-UniRule"/>
</dbReference>
<accession>A0AAV5L079</accession>
<protein>
    <recommendedName>
        <fullName evidence="1">Uroporphyrinogen-III synthase</fullName>
        <ecNumber evidence="1">4.2.1.75</ecNumber>
    </recommendedName>
</protein>
<keyword evidence="3" id="KW-1185">Reference proteome</keyword>
<dbReference type="AlphaFoldDB" id="A0AAV5L079"/>
<dbReference type="PANTHER" id="PTHR38042:SF1">
    <property type="entry name" value="UROPORPHYRINOGEN-III SYNTHASE, CHLOROPLASTIC"/>
    <property type="match status" value="1"/>
</dbReference>
<organism evidence="2 3">
    <name type="scientific">Rubroshorea leprosula</name>
    <dbReference type="NCBI Taxonomy" id="152421"/>
    <lineage>
        <taxon>Eukaryota</taxon>
        <taxon>Viridiplantae</taxon>
        <taxon>Streptophyta</taxon>
        <taxon>Embryophyta</taxon>
        <taxon>Tracheophyta</taxon>
        <taxon>Spermatophyta</taxon>
        <taxon>Magnoliopsida</taxon>
        <taxon>eudicotyledons</taxon>
        <taxon>Gunneridae</taxon>
        <taxon>Pentapetalae</taxon>
        <taxon>rosids</taxon>
        <taxon>malvids</taxon>
        <taxon>Malvales</taxon>
        <taxon>Dipterocarpaceae</taxon>
        <taxon>Rubroshorea</taxon>
    </lineage>
</organism>
<comment type="pathway">
    <text evidence="1">Porphyrin-containing compound metabolism; protoporphyrin-IX biosynthesis; coproporphyrinogen-III from 5-aminolevulinate: step 3/4.</text>
</comment>
<dbReference type="SUPFAM" id="SSF69618">
    <property type="entry name" value="HemD-like"/>
    <property type="match status" value="1"/>
</dbReference>
<evidence type="ECO:0000313" key="2">
    <source>
        <dbReference type="EMBL" id="GKV30399.1"/>
    </source>
</evidence>
<comment type="function">
    <text evidence="1">Catalyzes cyclization of the linear tetrapyrrole, hydroxymethylbilane, to the macrocyclic uroporphyrinogen III.</text>
</comment>
<dbReference type="PANTHER" id="PTHR38042">
    <property type="entry name" value="UROPORPHYRINOGEN-III SYNTHASE, CHLOROPLASTIC"/>
    <property type="match status" value="1"/>
</dbReference>
<name>A0AAV5L079_9ROSI</name>
<gene>
    <name evidence="2" type="ORF">SLEP1_g39214</name>
</gene>
<comment type="similarity">
    <text evidence="1">Belongs to the uroporphyrinogen-III synthase family.</text>
</comment>
<comment type="catalytic activity">
    <reaction evidence="1">
        <text>hydroxymethylbilane = uroporphyrinogen III + H2O</text>
        <dbReference type="Rhea" id="RHEA:18965"/>
        <dbReference type="ChEBI" id="CHEBI:15377"/>
        <dbReference type="ChEBI" id="CHEBI:57308"/>
        <dbReference type="ChEBI" id="CHEBI:57845"/>
        <dbReference type="EC" id="4.2.1.75"/>
    </reaction>
</comment>
<keyword evidence="1" id="KW-0627">Porphyrin biosynthesis</keyword>
<dbReference type="EC" id="4.2.1.75" evidence="1"/>
<sequence>MGQLFLSSLSPPRSAPPFCRQLHRRIFSAYSGIGVSSSFAPASTSNPKVVVTRERGKNGKLIDAVAKLGINCLELPLIQHAQGPDLDRLASVLSGEFSNFLVR</sequence>
<keyword evidence="1" id="KW-0456">Lyase</keyword>
<comment type="caution">
    <text evidence="2">The sequence shown here is derived from an EMBL/GenBank/DDBJ whole genome shotgun (WGS) entry which is preliminary data.</text>
</comment>